<keyword evidence="2" id="KW-1185">Reference proteome</keyword>
<feature type="transmembrane region" description="Helical" evidence="1">
    <location>
        <begin position="109"/>
        <end position="127"/>
    </location>
</feature>
<feature type="transmembrane region" description="Helical" evidence="1">
    <location>
        <begin position="39"/>
        <end position="57"/>
    </location>
</feature>
<accession>A0A1I8BPJ9</accession>
<name>A0A1I8BPJ9_MELHA</name>
<evidence type="ECO:0000313" key="2">
    <source>
        <dbReference type="Proteomes" id="UP000095281"/>
    </source>
</evidence>
<evidence type="ECO:0000313" key="3">
    <source>
        <dbReference type="WBParaSite" id="MhA1_Contig346.frz3.gene17"/>
    </source>
</evidence>
<dbReference type="Proteomes" id="UP000095281">
    <property type="component" value="Unplaced"/>
</dbReference>
<protein>
    <submittedName>
        <fullName evidence="3">7TM_GPCR_Srx domain-containing protein</fullName>
    </submittedName>
</protein>
<feature type="transmembrane region" description="Helical" evidence="1">
    <location>
        <begin position="69"/>
        <end position="89"/>
    </location>
</feature>
<evidence type="ECO:0000256" key="1">
    <source>
        <dbReference type="SAM" id="Phobius"/>
    </source>
</evidence>
<keyword evidence="1" id="KW-1133">Transmembrane helix</keyword>
<dbReference type="AlphaFoldDB" id="A0A1I8BPJ9"/>
<keyword evidence="1" id="KW-0472">Membrane</keyword>
<proteinExistence type="predicted"/>
<sequence length="206" mass="23999">MSLNISSINSTIEFTSIKSAYEFYKAKCDIEKPSSVGTASAFMFAYSIAAPLQIFILPTNFRLAKQFSAFQLLMYINLFNIVWFVQYIWLCIETVVDSRITIPYNWDAYPFRFVNFCIDFLYMHLALNRSMAVLDTRGNLFNIIFDKSKNKIYISVTLILGVLYSIHSNWYQQRRPFHCLNVVDYFEPSTGIPSVCEFNLNQEILP</sequence>
<dbReference type="WBParaSite" id="MhA1_Contig346.frz3.gene17">
    <property type="protein sequence ID" value="MhA1_Contig346.frz3.gene17"/>
    <property type="gene ID" value="MhA1_Contig346.frz3.gene17"/>
</dbReference>
<organism evidence="2 3">
    <name type="scientific">Meloidogyne hapla</name>
    <name type="common">Root-knot nematode worm</name>
    <dbReference type="NCBI Taxonomy" id="6305"/>
    <lineage>
        <taxon>Eukaryota</taxon>
        <taxon>Metazoa</taxon>
        <taxon>Ecdysozoa</taxon>
        <taxon>Nematoda</taxon>
        <taxon>Chromadorea</taxon>
        <taxon>Rhabditida</taxon>
        <taxon>Tylenchina</taxon>
        <taxon>Tylenchomorpha</taxon>
        <taxon>Tylenchoidea</taxon>
        <taxon>Meloidogynidae</taxon>
        <taxon>Meloidogyninae</taxon>
        <taxon>Meloidogyne</taxon>
    </lineage>
</organism>
<keyword evidence="1" id="KW-0812">Transmembrane</keyword>
<feature type="transmembrane region" description="Helical" evidence="1">
    <location>
        <begin position="152"/>
        <end position="171"/>
    </location>
</feature>
<reference evidence="3" key="1">
    <citation type="submission" date="2016-11" db="UniProtKB">
        <authorList>
            <consortium name="WormBaseParasite"/>
        </authorList>
    </citation>
    <scope>IDENTIFICATION</scope>
</reference>